<dbReference type="EMBL" id="JACVVK020000082">
    <property type="protein sequence ID" value="KAK7494531.1"/>
    <property type="molecule type" value="Genomic_DNA"/>
</dbReference>
<organism evidence="2 3">
    <name type="scientific">Batillaria attramentaria</name>
    <dbReference type="NCBI Taxonomy" id="370345"/>
    <lineage>
        <taxon>Eukaryota</taxon>
        <taxon>Metazoa</taxon>
        <taxon>Spiralia</taxon>
        <taxon>Lophotrochozoa</taxon>
        <taxon>Mollusca</taxon>
        <taxon>Gastropoda</taxon>
        <taxon>Caenogastropoda</taxon>
        <taxon>Sorbeoconcha</taxon>
        <taxon>Cerithioidea</taxon>
        <taxon>Batillariidae</taxon>
        <taxon>Batillaria</taxon>
    </lineage>
</organism>
<sequence>MLAANLTLAQHLRRDRESIKSVSQFDKRSPPQGSRLKALRLPVKVDRGMGGDSGEGGRSRRLPHGLSM</sequence>
<name>A0ABD0L4S5_9CAEN</name>
<protein>
    <submittedName>
        <fullName evidence="2">Uncharacterized protein</fullName>
    </submittedName>
</protein>
<dbReference type="Proteomes" id="UP001519460">
    <property type="component" value="Unassembled WGS sequence"/>
</dbReference>
<evidence type="ECO:0000313" key="3">
    <source>
        <dbReference type="Proteomes" id="UP001519460"/>
    </source>
</evidence>
<gene>
    <name evidence="2" type="ORF">BaRGS_00014184</name>
</gene>
<accession>A0ABD0L4S5</accession>
<keyword evidence="3" id="KW-1185">Reference proteome</keyword>
<evidence type="ECO:0000256" key="1">
    <source>
        <dbReference type="SAM" id="MobiDB-lite"/>
    </source>
</evidence>
<proteinExistence type="predicted"/>
<feature type="compositionally biased region" description="Basic and acidic residues" evidence="1">
    <location>
        <begin position="14"/>
        <end position="29"/>
    </location>
</feature>
<feature type="compositionally biased region" description="Basic residues" evidence="1">
    <location>
        <begin position="59"/>
        <end position="68"/>
    </location>
</feature>
<feature type="region of interest" description="Disordered" evidence="1">
    <location>
        <begin position="14"/>
        <end position="68"/>
    </location>
</feature>
<comment type="caution">
    <text evidence="2">The sequence shown here is derived from an EMBL/GenBank/DDBJ whole genome shotgun (WGS) entry which is preliminary data.</text>
</comment>
<dbReference type="AlphaFoldDB" id="A0ABD0L4S5"/>
<reference evidence="2 3" key="1">
    <citation type="journal article" date="2023" name="Sci. Data">
        <title>Genome assembly of the Korean intertidal mud-creeper Batillaria attramentaria.</title>
        <authorList>
            <person name="Patra A.K."/>
            <person name="Ho P.T."/>
            <person name="Jun S."/>
            <person name="Lee S.J."/>
            <person name="Kim Y."/>
            <person name="Won Y.J."/>
        </authorList>
    </citation>
    <scope>NUCLEOTIDE SEQUENCE [LARGE SCALE GENOMIC DNA]</scope>
    <source>
        <strain evidence="2">Wonlab-2016</strain>
    </source>
</reference>
<evidence type="ECO:0000313" key="2">
    <source>
        <dbReference type="EMBL" id="KAK7494531.1"/>
    </source>
</evidence>